<accession>A0A8C5RWP9</accession>
<evidence type="ECO:0000256" key="16">
    <source>
        <dbReference type="ARBA" id="ARBA00023157"/>
    </source>
</evidence>
<keyword evidence="5" id="KW-1017">Isopeptide bond</keyword>
<dbReference type="SMART" id="SM00160">
    <property type="entry name" value="RanBD"/>
    <property type="match status" value="1"/>
</dbReference>
<evidence type="ECO:0000256" key="2">
    <source>
        <dbReference type="ARBA" id="ARBA00004567"/>
    </source>
</evidence>
<dbReference type="GO" id="GO:0006457">
    <property type="term" value="P:protein folding"/>
    <property type="evidence" value="ECO:0007669"/>
    <property type="project" value="InterPro"/>
</dbReference>
<dbReference type="Pfam" id="PF00160">
    <property type="entry name" value="Pro_isomerase"/>
    <property type="match status" value="1"/>
</dbReference>
<dbReference type="FunFam" id="2.40.100.10:FF:000020">
    <property type="entry name" value="E3 SUMO-protein ligase RanBP2"/>
    <property type="match status" value="1"/>
</dbReference>
<keyword evidence="16" id="KW-1015">Disulfide bond</keyword>
<dbReference type="Gene3D" id="2.30.29.30">
    <property type="entry name" value="Pleckstrin-homology domain (PH domain)/Phosphotyrosine-binding domain (PTB)"/>
    <property type="match status" value="1"/>
</dbReference>
<dbReference type="FunFam" id="2.30.29.30:FF:000018">
    <property type="entry name" value="E3 SUMO-protein ligase RanBP2"/>
    <property type="match status" value="1"/>
</dbReference>
<keyword evidence="14" id="KW-0906">Nuclear pore complex</keyword>
<keyword evidence="11" id="KW-0832">Ubl conjugation</keyword>
<dbReference type="GO" id="GO:0015031">
    <property type="term" value="P:protein transport"/>
    <property type="evidence" value="ECO:0007669"/>
    <property type="project" value="UniProtKB-KW"/>
</dbReference>
<evidence type="ECO:0000256" key="8">
    <source>
        <dbReference type="ARBA" id="ARBA00022737"/>
    </source>
</evidence>
<evidence type="ECO:0000256" key="18">
    <source>
        <dbReference type="ARBA" id="ARBA00061164"/>
    </source>
</evidence>
<dbReference type="GeneTree" id="ENSGT00940000154389"/>
<dbReference type="GO" id="GO:0005096">
    <property type="term" value="F:GTPase activator activity"/>
    <property type="evidence" value="ECO:0007669"/>
    <property type="project" value="TreeGrafter"/>
</dbReference>
<keyword evidence="17" id="KW-0539">Nucleus</keyword>
<dbReference type="PANTHER" id="PTHR23138">
    <property type="entry name" value="RAN BINDING PROTEIN"/>
    <property type="match status" value="1"/>
</dbReference>
<dbReference type="GO" id="GO:0031965">
    <property type="term" value="C:nuclear membrane"/>
    <property type="evidence" value="ECO:0007669"/>
    <property type="project" value="UniProtKB-SubCell"/>
</dbReference>
<dbReference type="InterPro" id="IPR045255">
    <property type="entry name" value="RanBP1-like"/>
</dbReference>
<keyword evidence="6" id="KW-0597">Phosphoprotein</keyword>
<feature type="domain" description="PPIase cyclophilin-type" evidence="21">
    <location>
        <begin position="335"/>
        <end position="491"/>
    </location>
</feature>
<dbReference type="Pfam" id="PF00638">
    <property type="entry name" value="Ran_BP1"/>
    <property type="match status" value="1"/>
</dbReference>
<dbReference type="GO" id="GO:0005737">
    <property type="term" value="C:cytoplasm"/>
    <property type="evidence" value="ECO:0007669"/>
    <property type="project" value="TreeGrafter"/>
</dbReference>
<evidence type="ECO:0000256" key="6">
    <source>
        <dbReference type="ARBA" id="ARBA00022553"/>
    </source>
</evidence>
<dbReference type="GO" id="GO:0016740">
    <property type="term" value="F:transferase activity"/>
    <property type="evidence" value="ECO:0007669"/>
    <property type="project" value="UniProtKB-KW"/>
</dbReference>
<keyword evidence="24" id="KW-1185">Reference proteome</keyword>
<dbReference type="AlphaFoldDB" id="A0A8C5RWP9"/>
<keyword evidence="12" id="KW-0694">RNA-binding</keyword>
<dbReference type="InterPro" id="IPR020892">
    <property type="entry name" value="Cyclophilin-type_PPIase_CS"/>
</dbReference>
<evidence type="ECO:0000256" key="17">
    <source>
        <dbReference type="ARBA" id="ARBA00023242"/>
    </source>
</evidence>
<reference evidence="23" key="1">
    <citation type="submission" date="2025-08" db="UniProtKB">
        <authorList>
            <consortium name="Ensembl"/>
        </authorList>
    </citation>
    <scope>IDENTIFICATION</scope>
</reference>
<evidence type="ECO:0000256" key="15">
    <source>
        <dbReference type="ARBA" id="ARBA00023136"/>
    </source>
</evidence>
<keyword evidence="7" id="KW-0808">Transferase</keyword>
<evidence type="ECO:0000256" key="4">
    <source>
        <dbReference type="ARBA" id="ARBA00022448"/>
    </source>
</evidence>
<comment type="pathway">
    <text evidence="3">Protein modification; protein sumoylation.</text>
</comment>
<comment type="subcellular location">
    <subcellularLocation>
        <location evidence="1">Nucleus membrane</location>
    </subcellularLocation>
    <subcellularLocation>
        <location evidence="2">Nucleus</location>
        <location evidence="2">Nuclear pore complex</location>
    </subcellularLocation>
</comment>
<dbReference type="SUPFAM" id="SSF50891">
    <property type="entry name" value="Cyclophilin-like"/>
    <property type="match status" value="1"/>
</dbReference>
<keyword evidence="9" id="KW-0833">Ubl conjugation pathway</keyword>
<dbReference type="PROSITE" id="PS50196">
    <property type="entry name" value="RANBD1"/>
    <property type="match status" value="1"/>
</dbReference>
<evidence type="ECO:0000256" key="9">
    <source>
        <dbReference type="ARBA" id="ARBA00022786"/>
    </source>
</evidence>
<keyword evidence="15" id="KW-0472">Membrane</keyword>
<name>A0A8C5RWP9_LATLA</name>
<keyword evidence="10" id="KW-0509">mRNA transport</keyword>
<dbReference type="GO" id="GO:0005643">
    <property type="term" value="C:nuclear pore"/>
    <property type="evidence" value="ECO:0007669"/>
    <property type="project" value="UniProtKB-SubCell"/>
</dbReference>
<evidence type="ECO:0000313" key="23">
    <source>
        <dbReference type="Ensembl" id="ENSLLTP00000008092.1"/>
    </source>
</evidence>
<proteinExistence type="inferred from homology"/>
<dbReference type="PROSITE" id="PS50072">
    <property type="entry name" value="CSA_PPIASE_2"/>
    <property type="match status" value="1"/>
</dbReference>
<organism evidence="23 24">
    <name type="scientific">Laticauda laticaudata</name>
    <name type="common">Blue-ringed sea krait</name>
    <name type="synonym">Blue-lipped sea krait</name>
    <dbReference type="NCBI Taxonomy" id="8630"/>
    <lineage>
        <taxon>Eukaryota</taxon>
        <taxon>Metazoa</taxon>
        <taxon>Chordata</taxon>
        <taxon>Craniata</taxon>
        <taxon>Vertebrata</taxon>
        <taxon>Euteleostomi</taxon>
        <taxon>Lepidosauria</taxon>
        <taxon>Squamata</taxon>
        <taxon>Bifurcata</taxon>
        <taxon>Unidentata</taxon>
        <taxon>Episquamata</taxon>
        <taxon>Toxicofera</taxon>
        <taxon>Serpentes</taxon>
        <taxon>Colubroidea</taxon>
        <taxon>Elapidae</taxon>
        <taxon>Laticaudinae</taxon>
        <taxon>Laticauda</taxon>
    </lineage>
</organism>
<evidence type="ECO:0000256" key="11">
    <source>
        <dbReference type="ARBA" id="ARBA00022843"/>
    </source>
</evidence>
<dbReference type="InterPro" id="IPR000156">
    <property type="entry name" value="Ran_bind_dom"/>
</dbReference>
<keyword evidence="13" id="KW-0653">Protein transport</keyword>
<dbReference type="GO" id="GO:0003723">
    <property type="term" value="F:RNA binding"/>
    <property type="evidence" value="ECO:0007669"/>
    <property type="project" value="UniProtKB-KW"/>
</dbReference>
<feature type="domain" description="RanBD1" evidence="22">
    <location>
        <begin position="179"/>
        <end position="314"/>
    </location>
</feature>
<keyword evidence="4" id="KW-0813">Transport</keyword>
<dbReference type="InterPro" id="IPR029000">
    <property type="entry name" value="Cyclophilin-like_dom_sf"/>
</dbReference>
<dbReference type="InterPro" id="IPR002130">
    <property type="entry name" value="Cyclophilin-type_PPIase_dom"/>
</dbReference>
<evidence type="ECO:0000313" key="24">
    <source>
        <dbReference type="Proteomes" id="UP000694406"/>
    </source>
</evidence>
<dbReference type="Gene3D" id="2.40.100.10">
    <property type="entry name" value="Cyclophilin-like"/>
    <property type="match status" value="1"/>
</dbReference>
<keyword evidence="8" id="KW-0677">Repeat</keyword>
<reference evidence="23" key="2">
    <citation type="submission" date="2025-09" db="UniProtKB">
        <authorList>
            <consortium name="Ensembl"/>
        </authorList>
    </citation>
    <scope>IDENTIFICATION</scope>
</reference>
<evidence type="ECO:0000256" key="19">
    <source>
        <dbReference type="ARBA" id="ARBA00070141"/>
    </source>
</evidence>
<dbReference type="InterPro" id="IPR011993">
    <property type="entry name" value="PH-like_dom_sf"/>
</dbReference>
<evidence type="ECO:0000256" key="5">
    <source>
        <dbReference type="ARBA" id="ARBA00022499"/>
    </source>
</evidence>
<keyword evidence="14" id="KW-0811">Translocation</keyword>
<evidence type="ECO:0000256" key="12">
    <source>
        <dbReference type="ARBA" id="ARBA00022884"/>
    </source>
</evidence>
<comment type="similarity">
    <text evidence="18">Belongs to the RanBP2 E3 ligase family.</text>
</comment>
<dbReference type="PRINTS" id="PR00153">
    <property type="entry name" value="CSAPPISMRASE"/>
</dbReference>
<protein>
    <recommendedName>
        <fullName evidence="19">E3 SUMO-protein ligase RanBP2</fullName>
    </recommendedName>
    <alternativeName>
        <fullName evidence="20">Ran-binding protein 2</fullName>
    </alternativeName>
</protein>
<dbReference type="PROSITE" id="PS00170">
    <property type="entry name" value="CSA_PPIASE_1"/>
    <property type="match status" value="1"/>
</dbReference>
<evidence type="ECO:0000256" key="14">
    <source>
        <dbReference type="ARBA" id="ARBA00023132"/>
    </source>
</evidence>
<dbReference type="Proteomes" id="UP000694406">
    <property type="component" value="Unplaced"/>
</dbReference>
<evidence type="ECO:0000256" key="10">
    <source>
        <dbReference type="ARBA" id="ARBA00022816"/>
    </source>
</evidence>
<evidence type="ECO:0000256" key="20">
    <source>
        <dbReference type="ARBA" id="ARBA00081161"/>
    </source>
</evidence>
<sequence>MKLLKEPSGTCYIKNNKSKYGFNFQESQAEEIITSTDNVCSGEEGGPDVSCSITEVSDSAANLIYTTCDTLRTNGNSTPETAQSFKNLLGTVEKPVDLSNKKESDSKNNPFSFALHNVSSLSFADLASNNSGDFAFGSKDKNFKWANTGAAVFGIQAATKGDCDDDASDEDVVHSDDIHFEPIVSLPEVEVKSGEEDEEIIFKERAKLYRWDREVSQWKERGVGEIKILFHMQKKCYRILMRRDQVLKVCANHIITKAIDLKPLNSSNNAMVWTATDYADGEAKVEQLAVRFKTQELADTFKKKFEECQLILSEEQKGHVSFAEKFSKETNPVVYLDVSADDEPLGHVRIELLSSVVPRTAENFRALCTGEKGFGFRNSRFHRIIPDFVCQGGDITKHDGTGGQSIYGNSFEDENFEIKHTGPGLLSMANCGRNTNNSQFFITLKKAEQLDFKHVVFGFVKDGMDIVKKIESFGSPEGIVSKRIVITDCGQIQNDSADISEA</sequence>
<evidence type="ECO:0000256" key="7">
    <source>
        <dbReference type="ARBA" id="ARBA00022679"/>
    </source>
</evidence>
<evidence type="ECO:0000256" key="13">
    <source>
        <dbReference type="ARBA" id="ARBA00022927"/>
    </source>
</evidence>
<dbReference type="GO" id="GO:0051028">
    <property type="term" value="P:mRNA transport"/>
    <property type="evidence" value="ECO:0007669"/>
    <property type="project" value="UniProtKB-KW"/>
</dbReference>
<dbReference type="GO" id="GO:0003755">
    <property type="term" value="F:peptidyl-prolyl cis-trans isomerase activity"/>
    <property type="evidence" value="ECO:0007669"/>
    <property type="project" value="InterPro"/>
</dbReference>
<evidence type="ECO:0000259" key="21">
    <source>
        <dbReference type="PROSITE" id="PS50072"/>
    </source>
</evidence>
<evidence type="ECO:0000256" key="3">
    <source>
        <dbReference type="ARBA" id="ARBA00004718"/>
    </source>
</evidence>
<evidence type="ECO:0000256" key="1">
    <source>
        <dbReference type="ARBA" id="ARBA00004126"/>
    </source>
</evidence>
<evidence type="ECO:0000259" key="22">
    <source>
        <dbReference type="PROSITE" id="PS50196"/>
    </source>
</evidence>
<dbReference type="PANTHER" id="PTHR23138:SF87">
    <property type="entry name" value="E3 SUMO-PROTEIN LIGASE RANBP2"/>
    <property type="match status" value="1"/>
</dbReference>
<dbReference type="Ensembl" id="ENSLLTT00000008391.1">
    <property type="protein sequence ID" value="ENSLLTP00000008092.1"/>
    <property type="gene ID" value="ENSLLTG00000005932.1"/>
</dbReference>
<dbReference type="SUPFAM" id="SSF50729">
    <property type="entry name" value="PH domain-like"/>
    <property type="match status" value="1"/>
</dbReference>